<dbReference type="Pfam" id="PF02311">
    <property type="entry name" value="AraC_binding"/>
    <property type="match status" value="1"/>
</dbReference>
<dbReference type="GO" id="GO:0043565">
    <property type="term" value="F:sequence-specific DNA binding"/>
    <property type="evidence" value="ECO:0007669"/>
    <property type="project" value="InterPro"/>
</dbReference>
<dbReference type="InterPro" id="IPR018062">
    <property type="entry name" value="HTH_AraC-typ_CS"/>
</dbReference>
<dbReference type="SUPFAM" id="SSF46689">
    <property type="entry name" value="Homeodomain-like"/>
    <property type="match status" value="2"/>
</dbReference>
<dbReference type="InterPro" id="IPR018060">
    <property type="entry name" value="HTH_AraC"/>
</dbReference>
<dbReference type="InterPro" id="IPR009057">
    <property type="entry name" value="Homeodomain-like_sf"/>
</dbReference>
<feature type="domain" description="HTH araC/xylS-type" evidence="4">
    <location>
        <begin position="149"/>
        <end position="247"/>
    </location>
</feature>
<dbReference type="OrthoDB" id="2631408at2"/>
<protein>
    <submittedName>
        <fullName evidence="6">AraC-type DNA-binding protein</fullName>
    </submittedName>
</protein>
<proteinExistence type="predicted"/>
<reference evidence="5 7" key="1">
    <citation type="submission" date="2015-08" db="EMBL/GenBank/DDBJ databases">
        <title>Genome of Paenibacillus jilunlii.</title>
        <authorList>
            <person name="Sant'Anna F.H."/>
            <person name="Ambrosini A."/>
            <person name="Souza R."/>
            <person name="Bach E."/>
            <person name="Fernandes G."/>
            <person name="Balsanelli E."/>
            <person name="Baura V.A."/>
            <person name="Pedrosa F.O."/>
            <person name="Souza E.M."/>
            <person name="Passaglia L."/>
        </authorList>
    </citation>
    <scope>NUCLEOTIDE SEQUENCE [LARGE SCALE GENOMIC DNA]</scope>
    <source>
        <strain evidence="5 7">DSM 23019</strain>
    </source>
</reference>
<evidence type="ECO:0000313" key="6">
    <source>
        <dbReference type="EMBL" id="SDM16173.1"/>
    </source>
</evidence>
<evidence type="ECO:0000256" key="3">
    <source>
        <dbReference type="ARBA" id="ARBA00023163"/>
    </source>
</evidence>
<dbReference type="SMART" id="SM00342">
    <property type="entry name" value="HTH_ARAC"/>
    <property type="match status" value="1"/>
</dbReference>
<evidence type="ECO:0000313" key="8">
    <source>
        <dbReference type="Proteomes" id="UP000182783"/>
    </source>
</evidence>
<dbReference type="Gene3D" id="2.60.120.10">
    <property type="entry name" value="Jelly Rolls"/>
    <property type="match status" value="1"/>
</dbReference>
<reference evidence="6 8" key="2">
    <citation type="submission" date="2016-10" db="EMBL/GenBank/DDBJ databases">
        <authorList>
            <person name="de Groot N.N."/>
        </authorList>
    </citation>
    <scope>NUCLEOTIDE SEQUENCE [LARGE SCALE GENOMIC DNA]</scope>
    <source>
        <strain evidence="6 8">CGMCC 1.10239</strain>
    </source>
</reference>
<dbReference type="Gene3D" id="1.10.10.60">
    <property type="entry name" value="Homeodomain-like"/>
    <property type="match status" value="2"/>
</dbReference>
<keyword evidence="2 6" id="KW-0238">DNA-binding</keyword>
<keyword evidence="7" id="KW-1185">Reference proteome</keyword>
<sequence>MDRVLYIVNAEHEANTYIPPHQHECFELVYYIHGHGTTSIGPRSFHFRPFTFALIPPNFKHDENHQPRPEVLFVGFHCGNPIINTLSGVYDDDKEHTVLQTLLRMNEEFKRKRDGFAELLNLQMSEITVYLQRLLAASDFHSPAEDQMQYVLNYMNEHYRHKLSITSLAEMSGYSYDRFRHLFKERFGHSPHRYLLLKRLDYAKSLLLHTQMHISGVSAAAGFVNDAQFCNMFKREIGLSPRTFRIRSKVNE</sequence>
<name>A0A1G9QYZ6_9BACL</name>
<dbReference type="InterPro" id="IPR014710">
    <property type="entry name" value="RmlC-like_jellyroll"/>
</dbReference>
<dbReference type="InterPro" id="IPR037923">
    <property type="entry name" value="HTH-like"/>
</dbReference>
<evidence type="ECO:0000256" key="2">
    <source>
        <dbReference type="ARBA" id="ARBA00023125"/>
    </source>
</evidence>
<dbReference type="PANTHER" id="PTHR43280:SF2">
    <property type="entry name" value="HTH-TYPE TRANSCRIPTIONAL REGULATOR EXSA"/>
    <property type="match status" value="1"/>
</dbReference>
<dbReference type="EMBL" id="LIPY01000102">
    <property type="protein sequence ID" value="KWX77271.1"/>
    <property type="molecule type" value="Genomic_DNA"/>
</dbReference>
<evidence type="ECO:0000313" key="7">
    <source>
        <dbReference type="Proteomes" id="UP000070252"/>
    </source>
</evidence>
<evidence type="ECO:0000256" key="1">
    <source>
        <dbReference type="ARBA" id="ARBA00023015"/>
    </source>
</evidence>
<dbReference type="EMBL" id="FNGM01000009">
    <property type="protein sequence ID" value="SDM16173.1"/>
    <property type="molecule type" value="Genomic_DNA"/>
</dbReference>
<dbReference type="GO" id="GO:0003700">
    <property type="term" value="F:DNA-binding transcription factor activity"/>
    <property type="evidence" value="ECO:0007669"/>
    <property type="project" value="InterPro"/>
</dbReference>
<evidence type="ECO:0000259" key="4">
    <source>
        <dbReference type="PROSITE" id="PS01124"/>
    </source>
</evidence>
<accession>A0A1G9QYZ6</accession>
<keyword evidence="3" id="KW-0804">Transcription</keyword>
<dbReference type="Pfam" id="PF12833">
    <property type="entry name" value="HTH_18"/>
    <property type="match status" value="1"/>
</dbReference>
<organism evidence="6 8">
    <name type="scientific">Paenibacillus jilunlii</name>
    <dbReference type="NCBI Taxonomy" id="682956"/>
    <lineage>
        <taxon>Bacteria</taxon>
        <taxon>Bacillati</taxon>
        <taxon>Bacillota</taxon>
        <taxon>Bacilli</taxon>
        <taxon>Bacillales</taxon>
        <taxon>Paenibacillaceae</taxon>
        <taxon>Paenibacillus</taxon>
    </lineage>
</organism>
<dbReference type="InterPro" id="IPR003313">
    <property type="entry name" value="AraC-bd"/>
</dbReference>
<dbReference type="RefSeq" id="WP_062521793.1">
    <property type="nucleotide sequence ID" value="NZ_CP048429.1"/>
</dbReference>
<dbReference type="PROSITE" id="PS00041">
    <property type="entry name" value="HTH_ARAC_FAMILY_1"/>
    <property type="match status" value="1"/>
</dbReference>
<evidence type="ECO:0000313" key="5">
    <source>
        <dbReference type="EMBL" id="KWX77271.1"/>
    </source>
</evidence>
<dbReference type="Proteomes" id="UP000182783">
    <property type="component" value="Unassembled WGS sequence"/>
</dbReference>
<dbReference type="Proteomes" id="UP000070252">
    <property type="component" value="Unassembled WGS sequence"/>
</dbReference>
<dbReference type="PROSITE" id="PS01124">
    <property type="entry name" value="HTH_ARAC_FAMILY_2"/>
    <property type="match status" value="1"/>
</dbReference>
<dbReference type="AlphaFoldDB" id="A0A1G9QYZ6"/>
<gene>
    <name evidence="5" type="ORF">AML91_08140</name>
    <name evidence="6" type="ORF">SAMN05216191_109196</name>
</gene>
<keyword evidence="1" id="KW-0805">Transcription regulation</keyword>
<dbReference type="SUPFAM" id="SSF51215">
    <property type="entry name" value="Regulatory protein AraC"/>
    <property type="match status" value="1"/>
</dbReference>
<dbReference type="PANTHER" id="PTHR43280">
    <property type="entry name" value="ARAC-FAMILY TRANSCRIPTIONAL REGULATOR"/>
    <property type="match status" value="1"/>
</dbReference>